<evidence type="ECO:0000313" key="3">
    <source>
        <dbReference type="EMBL" id="KXJ93757.1"/>
    </source>
</evidence>
<feature type="transmembrane region" description="Helical" evidence="1">
    <location>
        <begin position="98"/>
        <end position="119"/>
    </location>
</feature>
<dbReference type="AlphaFoldDB" id="A0A136J9B5"/>
<reference evidence="4" key="1">
    <citation type="submission" date="2016-02" db="EMBL/GenBank/DDBJ databases">
        <title>Draft genome sequence of Microdochium bolleyi, a fungal endophyte of beachgrass.</title>
        <authorList>
            <consortium name="DOE Joint Genome Institute"/>
            <person name="David A.S."/>
            <person name="May G."/>
            <person name="Haridas S."/>
            <person name="Lim J."/>
            <person name="Wang M."/>
            <person name="Labutti K."/>
            <person name="Lipzen A."/>
            <person name="Barry K."/>
            <person name="Grigoriev I.V."/>
        </authorList>
    </citation>
    <scope>NUCLEOTIDE SEQUENCE [LARGE SCALE GENOMIC DNA]</scope>
    <source>
        <strain evidence="4">J235TASD1</strain>
    </source>
</reference>
<dbReference type="Proteomes" id="UP000070501">
    <property type="component" value="Unassembled WGS sequence"/>
</dbReference>
<evidence type="ECO:0000256" key="1">
    <source>
        <dbReference type="SAM" id="Phobius"/>
    </source>
</evidence>
<keyword evidence="4" id="KW-1185">Reference proteome</keyword>
<dbReference type="Pfam" id="PF24803">
    <property type="entry name" value="DUF7704"/>
    <property type="match status" value="1"/>
</dbReference>
<dbReference type="InParanoid" id="A0A136J9B5"/>
<name>A0A136J9B5_9PEZI</name>
<keyword evidence="1" id="KW-1133">Transmembrane helix</keyword>
<protein>
    <recommendedName>
        <fullName evidence="2">DUF7704 domain-containing protein</fullName>
    </recommendedName>
</protein>
<dbReference type="PANTHER" id="PTHR37019:SF2">
    <property type="entry name" value="EXPERA DOMAIN-CONTAINING PROTEIN"/>
    <property type="match status" value="1"/>
</dbReference>
<feature type="transmembrane region" description="Helical" evidence="1">
    <location>
        <begin position="67"/>
        <end position="86"/>
    </location>
</feature>
<dbReference type="STRING" id="196109.A0A136J9B5"/>
<accession>A0A136J9B5</accession>
<sequence>MASQLPAFPRAVFTVIEPISLVAGFLGAVIDPAWFVGQQLPAAASISSKVGETAVAAVSETEGARLVALQLGNTYGLVCLIGLGVLNTTSEIKVVRAYLVACLIADVTHVGLTCWGLGYDRSMDFASWTPTIWGNVAFTVFLGITRTAYFLGLFGAHVPSAARQALTVGKKTT</sequence>
<feature type="domain" description="DUF7704" evidence="2">
    <location>
        <begin position="2"/>
        <end position="155"/>
    </location>
</feature>
<gene>
    <name evidence="3" type="ORF">Micbo1qcDRAFT_158626</name>
</gene>
<evidence type="ECO:0000313" key="4">
    <source>
        <dbReference type="Proteomes" id="UP000070501"/>
    </source>
</evidence>
<feature type="transmembrane region" description="Helical" evidence="1">
    <location>
        <begin position="131"/>
        <end position="154"/>
    </location>
</feature>
<dbReference type="InterPro" id="IPR056121">
    <property type="entry name" value="DUF7704"/>
</dbReference>
<dbReference type="EMBL" id="KQ964247">
    <property type="protein sequence ID" value="KXJ93757.1"/>
    <property type="molecule type" value="Genomic_DNA"/>
</dbReference>
<organism evidence="3 4">
    <name type="scientific">Microdochium bolleyi</name>
    <dbReference type="NCBI Taxonomy" id="196109"/>
    <lineage>
        <taxon>Eukaryota</taxon>
        <taxon>Fungi</taxon>
        <taxon>Dikarya</taxon>
        <taxon>Ascomycota</taxon>
        <taxon>Pezizomycotina</taxon>
        <taxon>Sordariomycetes</taxon>
        <taxon>Xylariomycetidae</taxon>
        <taxon>Xylariales</taxon>
        <taxon>Microdochiaceae</taxon>
        <taxon>Microdochium</taxon>
    </lineage>
</organism>
<dbReference type="PANTHER" id="PTHR37019">
    <property type="entry name" value="CHROMOSOME 1, WHOLE GENOME SHOTGUN SEQUENCE"/>
    <property type="match status" value="1"/>
</dbReference>
<keyword evidence="1" id="KW-0472">Membrane</keyword>
<feature type="transmembrane region" description="Helical" evidence="1">
    <location>
        <begin position="12"/>
        <end position="30"/>
    </location>
</feature>
<dbReference type="OrthoDB" id="2937326at2759"/>
<evidence type="ECO:0000259" key="2">
    <source>
        <dbReference type="Pfam" id="PF24803"/>
    </source>
</evidence>
<proteinExistence type="predicted"/>
<keyword evidence="1" id="KW-0812">Transmembrane</keyword>